<dbReference type="PROSITE" id="PS00651">
    <property type="entry name" value="RIBOSOMAL_L9"/>
    <property type="match status" value="1"/>
</dbReference>
<dbReference type="GO" id="GO:0003735">
    <property type="term" value="F:structural constituent of ribosome"/>
    <property type="evidence" value="ECO:0007669"/>
    <property type="project" value="InterPro"/>
</dbReference>
<dbReference type="AlphaFoldDB" id="A0A0S7BI50"/>
<dbReference type="Proteomes" id="UP000055060">
    <property type="component" value="Unassembled WGS sequence"/>
</dbReference>
<evidence type="ECO:0000256" key="5">
    <source>
        <dbReference type="ARBA" id="ARBA00023274"/>
    </source>
</evidence>
<evidence type="ECO:0000313" key="10">
    <source>
        <dbReference type="EMBL" id="GAP14166.1"/>
    </source>
</evidence>
<dbReference type="STRING" id="360412.LARV_01932"/>
<evidence type="ECO:0000256" key="8">
    <source>
        <dbReference type="SAM" id="MobiDB-lite"/>
    </source>
</evidence>
<dbReference type="InterPro" id="IPR036791">
    <property type="entry name" value="Ribosomal_bL9_C_sf"/>
</dbReference>
<evidence type="ECO:0000256" key="3">
    <source>
        <dbReference type="ARBA" id="ARBA00022884"/>
    </source>
</evidence>
<dbReference type="InterPro" id="IPR020070">
    <property type="entry name" value="Ribosomal_bL9_N"/>
</dbReference>
<evidence type="ECO:0000256" key="4">
    <source>
        <dbReference type="ARBA" id="ARBA00022980"/>
    </source>
</evidence>
<dbReference type="InterPro" id="IPR009027">
    <property type="entry name" value="Ribosomal_bL9/RNase_H1_N"/>
</dbReference>
<evidence type="ECO:0000256" key="1">
    <source>
        <dbReference type="ARBA" id="ARBA00010605"/>
    </source>
</evidence>
<evidence type="ECO:0000256" key="2">
    <source>
        <dbReference type="ARBA" id="ARBA00022730"/>
    </source>
</evidence>
<dbReference type="Pfam" id="PF03948">
    <property type="entry name" value="Ribosomal_L9_C"/>
    <property type="match status" value="1"/>
</dbReference>
<keyword evidence="4 7" id="KW-0689">Ribosomal protein</keyword>
<reference evidence="10" key="1">
    <citation type="submission" date="2015-07" db="EMBL/GenBank/DDBJ databases">
        <title>Draft Genome Sequences of Anaerolinea thermolimosa IMO-1, Bellilinea caldifistulae GOMI-1, Leptolinea tardivitalis YMTK-2, Levilinea saccharolytica KIBI-1,Longilinea arvoryzae KOME-1, Previously Described as Members of the Anaerolineaceae (Chloroflexi).</title>
        <authorList>
            <person name="Sekiguchi Y."/>
            <person name="Ohashi A."/>
            <person name="Matsuura N."/>
            <person name="Tourlousse M.D."/>
        </authorList>
    </citation>
    <scope>NUCLEOTIDE SEQUENCE [LARGE SCALE GENOMIC DNA]</scope>
    <source>
        <strain evidence="10">KOME-1</strain>
    </source>
</reference>
<dbReference type="GO" id="GO:0019843">
    <property type="term" value="F:rRNA binding"/>
    <property type="evidence" value="ECO:0007669"/>
    <property type="project" value="UniProtKB-UniRule"/>
</dbReference>
<gene>
    <name evidence="7" type="primary">rplI</name>
    <name evidence="10" type="ORF">LARV_01932</name>
</gene>
<evidence type="ECO:0000259" key="9">
    <source>
        <dbReference type="PROSITE" id="PS00651"/>
    </source>
</evidence>
<evidence type="ECO:0000313" key="11">
    <source>
        <dbReference type="Proteomes" id="UP000055060"/>
    </source>
</evidence>
<evidence type="ECO:0000256" key="6">
    <source>
        <dbReference type="ARBA" id="ARBA00035292"/>
    </source>
</evidence>
<evidence type="ECO:0000256" key="7">
    <source>
        <dbReference type="HAMAP-Rule" id="MF_00503"/>
    </source>
</evidence>
<keyword evidence="11" id="KW-1185">Reference proteome</keyword>
<comment type="similarity">
    <text evidence="1 7">Belongs to the bacterial ribosomal protein bL9 family.</text>
</comment>
<dbReference type="FunFam" id="3.40.5.10:FF:000003">
    <property type="entry name" value="50S ribosomal protein L9"/>
    <property type="match status" value="1"/>
</dbReference>
<dbReference type="GO" id="GO:0005840">
    <property type="term" value="C:ribosome"/>
    <property type="evidence" value="ECO:0007669"/>
    <property type="project" value="UniProtKB-KW"/>
</dbReference>
<name>A0A0S7BI50_9CHLR</name>
<dbReference type="InterPro" id="IPR036935">
    <property type="entry name" value="Ribosomal_bL9_N_sf"/>
</dbReference>
<dbReference type="Gene3D" id="3.40.5.10">
    <property type="entry name" value="Ribosomal protein L9, N-terminal domain"/>
    <property type="match status" value="1"/>
</dbReference>
<feature type="domain" description="Ribosomal protein L9" evidence="9">
    <location>
        <begin position="13"/>
        <end position="40"/>
    </location>
</feature>
<dbReference type="InterPro" id="IPR000244">
    <property type="entry name" value="Ribosomal_bL9"/>
</dbReference>
<dbReference type="InterPro" id="IPR020069">
    <property type="entry name" value="Ribosomal_bL9_C"/>
</dbReference>
<keyword evidence="5 7" id="KW-0687">Ribonucleoprotein</keyword>
<dbReference type="SUPFAM" id="SSF55658">
    <property type="entry name" value="L9 N-domain-like"/>
    <property type="match status" value="1"/>
</dbReference>
<protein>
    <recommendedName>
        <fullName evidence="6 7">Large ribosomal subunit protein bL9</fullName>
    </recommendedName>
</protein>
<dbReference type="GO" id="GO:0006412">
    <property type="term" value="P:translation"/>
    <property type="evidence" value="ECO:0007669"/>
    <property type="project" value="UniProtKB-UniRule"/>
</dbReference>
<sequence>MKVLLTKDVYKLGRAGDVKRVADGYGRNFLLPQGLAVLATPGALKQVDRIRSVASTKRAALNSEMSGVAEKLANAVVTFASKAGETGKLYGSITPQMVVDAINKKYSLSIDRHMVEIQPIRTLGEHKAHIRLTVDLNPDIKVIVHREGETVELAEETPAVVEETPAAPEAEAQE</sequence>
<keyword evidence="3 7" id="KW-0694">RNA-binding</keyword>
<dbReference type="HAMAP" id="MF_00503">
    <property type="entry name" value="Ribosomal_bL9"/>
    <property type="match status" value="1"/>
</dbReference>
<feature type="region of interest" description="Disordered" evidence="8">
    <location>
        <begin position="154"/>
        <end position="174"/>
    </location>
</feature>
<dbReference type="SUPFAM" id="SSF55653">
    <property type="entry name" value="Ribosomal protein L9 C-domain"/>
    <property type="match status" value="1"/>
</dbReference>
<dbReference type="Pfam" id="PF01281">
    <property type="entry name" value="Ribosomal_L9_N"/>
    <property type="match status" value="1"/>
</dbReference>
<dbReference type="InterPro" id="IPR020594">
    <property type="entry name" value="Ribosomal_bL9_bac/chp"/>
</dbReference>
<dbReference type="RefSeq" id="WP_075073453.1">
    <property type="nucleotide sequence ID" value="NZ_DF967972.1"/>
</dbReference>
<keyword evidence="2 7" id="KW-0699">rRNA-binding</keyword>
<dbReference type="PANTHER" id="PTHR21368">
    <property type="entry name" value="50S RIBOSOMAL PROTEIN L9"/>
    <property type="match status" value="1"/>
</dbReference>
<organism evidence="10">
    <name type="scientific">Longilinea arvoryzae</name>
    <dbReference type="NCBI Taxonomy" id="360412"/>
    <lineage>
        <taxon>Bacteria</taxon>
        <taxon>Bacillati</taxon>
        <taxon>Chloroflexota</taxon>
        <taxon>Anaerolineae</taxon>
        <taxon>Anaerolineales</taxon>
        <taxon>Anaerolineaceae</taxon>
        <taxon>Longilinea</taxon>
    </lineage>
</organism>
<proteinExistence type="inferred from homology"/>
<dbReference type="Gene3D" id="3.10.430.100">
    <property type="entry name" value="Ribosomal protein L9, C-terminal domain"/>
    <property type="match status" value="1"/>
</dbReference>
<feature type="compositionally biased region" description="Low complexity" evidence="8">
    <location>
        <begin position="156"/>
        <end position="174"/>
    </location>
</feature>
<dbReference type="NCBIfam" id="TIGR00158">
    <property type="entry name" value="L9"/>
    <property type="match status" value="1"/>
</dbReference>
<accession>A0A0S7BI50</accession>
<dbReference type="GO" id="GO:1990904">
    <property type="term" value="C:ribonucleoprotein complex"/>
    <property type="evidence" value="ECO:0007669"/>
    <property type="project" value="UniProtKB-KW"/>
</dbReference>
<comment type="function">
    <text evidence="7">Binds to the 23S rRNA.</text>
</comment>
<dbReference type="EMBL" id="DF967972">
    <property type="protein sequence ID" value="GAP14166.1"/>
    <property type="molecule type" value="Genomic_DNA"/>
</dbReference>